<dbReference type="GO" id="GO:0007271">
    <property type="term" value="P:synaptic transmission, cholinergic"/>
    <property type="evidence" value="ECO:0007669"/>
    <property type="project" value="TreeGrafter"/>
</dbReference>
<feature type="compositionally biased region" description="Polar residues" evidence="2">
    <location>
        <begin position="948"/>
        <end position="957"/>
    </location>
</feature>
<dbReference type="OrthoDB" id="8015657at2759"/>
<name>A0A0L7QTS7_9HYME</name>
<feature type="compositionally biased region" description="Polar residues" evidence="2">
    <location>
        <begin position="717"/>
        <end position="732"/>
    </location>
</feature>
<evidence type="ECO:0000256" key="1">
    <source>
        <dbReference type="SAM" id="Coils"/>
    </source>
</evidence>
<dbReference type="GO" id="GO:0045202">
    <property type="term" value="C:synapse"/>
    <property type="evidence" value="ECO:0007669"/>
    <property type="project" value="GOC"/>
</dbReference>
<feature type="coiled-coil region" evidence="1">
    <location>
        <begin position="14"/>
        <end position="78"/>
    </location>
</feature>
<dbReference type="GO" id="GO:0034394">
    <property type="term" value="P:protein localization to cell surface"/>
    <property type="evidence" value="ECO:0007669"/>
    <property type="project" value="TreeGrafter"/>
</dbReference>
<reference evidence="3 4" key="1">
    <citation type="submission" date="2015-07" db="EMBL/GenBank/DDBJ databases">
        <title>The genome of Habropoda laboriosa.</title>
        <authorList>
            <person name="Pan H."/>
            <person name="Kapheim K."/>
        </authorList>
    </citation>
    <scope>NUCLEOTIDE SEQUENCE [LARGE SCALE GENOMIC DNA]</scope>
    <source>
        <strain evidence="3">0110345459</strain>
    </source>
</reference>
<dbReference type="PANTHER" id="PTHR21723:SF3">
    <property type="entry name" value="PROTEIN RIC-3"/>
    <property type="match status" value="1"/>
</dbReference>
<feature type="compositionally biased region" description="Basic and acidic residues" evidence="2">
    <location>
        <begin position="733"/>
        <end position="745"/>
    </location>
</feature>
<gene>
    <name evidence="3" type="ORF">WH47_01850</name>
</gene>
<feature type="region of interest" description="Disordered" evidence="2">
    <location>
        <begin position="948"/>
        <end position="1050"/>
    </location>
</feature>
<dbReference type="AlphaFoldDB" id="A0A0L7QTS7"/>
<organism evidence="3 4">
    <name type="scientific">Habropoda laboriosa</name>
    <dbReference type="NCBI Taxonomy" id="597456"/>
    <lineage>
        <taxon>Eukaryota</taxon>
        <taxon>Metazoa</taxon>
        <taxon>Ecdysozoa</taxon>
        <taxon>Arthropoda</taxon>
        <taxon>Hexapoda</taxon>
        <taxon>Insecta</taxon>
        <taxon>Pterygota</taxon>
        <taxon>Neoptera</taxon>
        <taxon>Endopterygota</taxon>
        <taxon>Hymenoptera</taxon>
        <taxon>Apocrita</taxon>
        <taxon>Aculeata</taxon>
        <taxon>Apoidea</taxon>
        <taxon>Anthophila</taxon>
        <taxon>Apidae</taxon>
        <taxon>Habropoda</taxon>
    </lineage>
</organism>
<evidence type="ECO:0000313" key="3">
    <source>
        <dbReference type="EMBL" id="KOC62058.1"/>
    </source>
</evidence>
<feature type="compositionally biased region" description="Basic and acidic residues" evidence="2">
    <location>
        <begin position="754"/>
        <end position="778"/>
    </location>
</feature>
<sequence>MTSFYDSYDYYKKMLDLQEKLRKSEEERIRLEERFKILVQESRNRHDACINRLRLRYIEFLEEQRTRDERNHKLLEALDKVDNSLALMTAKTDRLNILRKQYEAYLRRIYTVPIQSESIIDDNNIPIQGESRYLRKDATVEPIHLSSEIKNTPSPQMWLLNDQTNWSISPSATSFTKSAQNTYYNNYQPSTVQQKNLNQLVNGSQNASRMYSTILQNDIQQSPTQNVSSQIFQHKQPYVPIDPNLHVPRVSSCQPSSLSQPTVPHFNKPTSDRMETAQNISHFIVPERTNESMSPYKFLDVSQNRFTPVTPQHYIHPSSISTQSFRQENDKISLDNMQTQVSNVDEIPSVYRTMPVIAKRNVYGIPSLNKSLNLSKRTFPSYTDYSWRKPDYLKKSVNDTPVRSLTTSDVDNMIRRHKRFTSKSLSGTRSPINTKQLVVDEEDEHRTATIVENELDRYIDKIRKLHRDLDTQSLEEIDQDMTVIPNVSSSNVNLELLNEDQPKEDLPKEVEKVLALAEDLVSRTVVLNDANDSGKGHVDKNRNLELVESTQSDTPISERNYVAFADTREGRETSVAFAKDEISNDIKLHEPKLDSHQNIEKLEKQNITGLSNTHPLEQYEQQLHQMQENERVDFNVSSNEKEQVETNVQRQEYNEEDNFYLAEESDVDQHSFDVVDELEPWDLDCLQKRIKEINLTGETEDQSSKKELVVDASKLNQDNVEQIENSNKVNTVESDKNEQNSKEESNMNETNSDITKDQSRQETTKYPVQKEDSIHENVTETSETSVLPEKLEHEDKSYNNENVMQINTKLVQDQVDERNDLDNKQTEECNETKFVPDTNEQEIVAQTEEYTNENYYEDPNQAQNYAQNYETEYTDPNYDPNVTYENNPNQEYQEYINQEYAQESNEQYGAYVGEQYGSRNQYEHEPNVQYQEDANQEYAYTYEQQYDPNQVSDTDANQPFAYTDYDPNQSQLTQEEDKQDEEYKEVVQEASKHEDTKEEKVDTVQSKNEKLSSEKEPKKTKDVIKSLLDSDTDSTIERNVSNTESDFDFN</sequence>
<keyword evidence="1" id="KW-0175">Coiled coil</keyword>
<dbReference type="GO" id="GO:0043025">
    <property type="term" value="C:neuronal cell body"/>
    <property type="evidence" value="ECO:0007669"/>
    <property type="project" value="TreeGrafter"/>
</dbReference>
<dbReference type="Proteomes" id="UP000053825">
    <property type="component" value="Unassembled WGS sequence"/>
</dbReference>
<evidence type="ECO:0000313" key="4">
    <source>
        <dbReference type="Proteomes" id="UP000053825"/>
    </source>
</evidence>
<protein>
    <submittedName>
        <fullName evidence="3">Uncharacterized protein</fullName>
    </submittedName>
</protein>
<proteinExistence type="predicted"/>
<dbReference type="InterPro" id="IPR026160">
    <property type="entry name" value="Ric3"/>
</dbReference>
<evidence type="ECO:0000256" key="2">
    <source>
        <dbReference type="SAM" id="MobiDB-lite"/>
    </source>
</evidence>
<dbReference type="GO" id="GO:0043005">
    <property type="term" value="C:neuron projection"/>
    <property type="evidence" value="ECO:0007669"/>
    <property type="project" value="TreeGrafter"/>
</dbReference>
<accession>A0A0L7QTS7</accession>
<feature type="compositionally biased region" description="Basic and acidic residues" evidence="2">
    <location>
        <begin position="984"/>
        <end position="1024"/>
    </location>
</feature>
<keyword evidence="4" id="KW-1185">Reference proteome</keyword>
<feature type="region of interest" description="Disordered" evidence="2">
    <location>
        <begin position="717"/>
        <end position="791"/>
    </location>
</feature>
<dbReference type="PANTHER" id="PTHR21723">
    <property type="entry name" value="RESISTANCE TO INHIBITORS OF CHOLINESTERASE PROTEIN 3 RIC3"/>
    <property type="match status" value="1"/>
</dbReference>
<dbReference type="EMBL" id="KQ414740">
    <property type="protein sequence ID" value="KOC62058.1"/>
    <property type="molecule type" value="Genomic_DNA"/>
</dbReference>